<evidence type="ECO:0000313" key="2">
    <source>
        <dbReference type="Proteomes" id="UP001162992"/>
    </source>
</evidence>
<keyword evidence="2" id="KW-1185">Reference proteome</keyword>
<evidence type="ECO:0000313" key="1">
    <source>
        <dbReference type="EMBL" id="KAJ7527334.1"/>
    </source>
</evidence>
<sequence length="464" mass="52649">MSIHQRRRGQSQFAPHLAAAARRPLPRSKWIFSHQRIALAFFFCLILVVLMSIGGRFLWKSSERSSEEGVIPKGSPLSVYDRGLVTINPSYKDILAASNRPWRNLTHRHLPTSVLGYVTPWNGNGYEMAKKYRAKFTHISPVWYQLKRGHKDLELIGGHDVDTDWIKDVRQEGQPLIVPRVVLEGWPLDNMLVETREKLQAIQLISSECRKRGYDGIVFEAWSLWSAYGTLQNSKLRQKALNFVQELGSSLHNIVLPRQTRNMQLIFVIPPVSRQAQELRDFTAADMAYLKDAVDAYSLMTYDFSNSYNPGPTAPLSWMRTCIQSVISLIGGNDNPIADNVLKLGPVSNQARHQGSLGRKMDNNMSKILVGINFYGNDFVLPQGGGPILGHEYLSLLSSYKPKLSWDGFNDEHYFDYTVAQELHRVFYPSLKSLSLRLEEAKSCGAGVSIWEIGQGLEYFFDLL</sequence>
<dbReference type="Proteomes" id="UP001162992">
    <property type="component" value="Chromosome 16"/>
</dbReference>
<comment type="caution">
    <text evidence="1">The sequence shown here is derived from an EMBL/GenBank/DDBJ whole genome shotgun (WGS) entry which is preliminary data.</text>
</comment>
<name>A0ACC2BD28_DIPCM</name>
<accession>A0ACC2BD28</accession>
<organism evidence="1 2">
    <name type="scientific">Diphasiastrum complanatum</name>
    <name type="common">Issler's clubmoss</name>
    <name type="synonym">Lycopodium complanatum</name>
    <dbReference type="NCBI Taxonomy" id="34168"/>
    <lineage>
        <taxon>Eukaryota</taxon>
        <taxon>Viridiplantae</taxon>
        <taxon>Streptophyta</taxon>
        <taxon>Embryophyta</taxon>
        <taxon>Tracheophyta</taxon>
        <taxon>Lycopodiopsida</taxon>
        <taxon>Lycopodiales</taxon>
        <taxon>Lycopodiaceae</taxon>
        <taxon>Lycopodioideae</taxon>
        <taxon>Diphasiastrum</taxon>
    </lineage>
</organism>
<protein>
    <submittedName>
        <fullName evidence="1">Uncharacterized protein</fullName>
    </submittedName>
</protein>
<proteinExistence type="predicted"/>
<dbReference type="EMBL" id="CM055107">
    <property type="protein sequence ID" value="KAJ7527334.1"/>
    <property type="molecule type" value="Genomic_DNA"/>
</dbReference>
<reference evidence="2" key="1">
    <citation type="journal article" date="2024" name="Proc. Natl. Acad. Sci. U.S.A.">
        <title>Extraordinary preservation of gene collinearity over three hundred million years revealed in homosporous lycophytes.</title>
        <authorList>
            <person name="Li C."/>
            <person name="Wickell D."/>
            <person name="Kuo L.Y."/>
            <person name="Chen X."/>
            <person name="Nie B."/>
            <person name="Liao X."/>
            <person name="Peng D."/>
            <person name="Ji J."/>
            <person name="Jenkins J."/>
            <person name="Williams M."/>
            <person name="Shu S."/>
            <person name="Plott C."/>
            <person name="Barry K."/>
            <person name="Rajasekar S."/>
            <person name="Grimwood J."/>
            <person name="Han X."/>
            <person name="Sun S."/>
            <person name="Hou Z."/>
            <person name="He W."/>
            <person name="Dai G."/>
            <person name="Sun C."/>
            <person name="Schmutz J."/>
            <person name="Leebens-Mack J.H."/>
            <person name="Li F.W."/>
            <person name="Wang L."/>
        </authorList>
    </citation>
    <scope>NUCLEOTIDE SEQUENCE [LARGE SCALE GENOMIC DNA]</scope>
    <source>
        <strain evidence="2">cv. PW_Plant_1</strain>
    </source>
</reference>
<gene>
    <name evidence="1" type="ORF">O6H91_16G048700</name>
</gene>